<name>A0A939G548_9BACT</name>
<sequence length="268" mass="30343">MKNFSLFGWLLLLTILCTAITCADHRDQPALRYRLKTVAHTYPLPDPYTPYTREFTLIYNAKGQLESYIRPGNRQYSPVYENGRISSVTIKVDDFVFHTTRYKYDAQGRVSSITLYVDKIKTKSEDKVVSIYNYEGNNTLPSSQTVTRFENMISIGSRTETYAFAGGNATTINGTSYSYDNTPNPYRGLLGFSIYYSLSNDYESPSDGTANALNRPFNIGEAFADQSVKVFNQNNRTTGAQLTYNSNGLVSKIAYDNGNIEEFTYETY</sequence>
<evidence type="ECO:0000256" key="1">
    <source>
        <dbReference type="SAM" id="SignalP"/>
    </source>
</evidence>
<evidence type="ECO:0000313" key="2">
    <source>
        <dbReference type="EMBL" id="MBO0930809.1"/>
    </source>
</evidence>
<evidence type="ECO:0000313" key="3">
    <source>
        <dbReference type="Proteomes" id="UP000664795"/>
    </source>
</evidence>
<feature type="signal peptide" evidence="1">
    <location>
        <begin position="1"/>
        <end position="23"/>
    </location>
</feature>
<dbReference type="InterPro" id="IPR006530">
    <property type="entry name" value="YD"/>
</dbReference>
<evidence type="ECO:0008006" key="4">
    <source>
        <dbReference type="Google" id="ProtNLM"/>
    </source>
</evidence>
<comment type="caution">
    <text evidence="2">The sequence shown here is derived from an EMBL/GenBank/DDBJ whole genome shotgun (WGS) entry which is preliminary data.</text>
</comment>
<dbReference type="Proteomes" id="UP000664795">
    <property type="component" value="Unassembled WGS sequence"/>
</dbReference>
<dbReference type="Gene3D" id="2.180.10.10">
    <property type="entry name" value="RHS repeat-associated core"/>
    <property type="match status" value="1"/>
</dbReference>
<keyword evidence="3" id="KW-1185">Reference proteome</keyword>
<reference evidence="2 3" key="1">
    <citation type="submission" date="2021-03" db="EMBL/GenBank/DDBJ databases">
        <title>Fibrella sp. HMF5036 genome sequencing and assembly.</title>
        <authorList>
            <person name="Kang H."/>
            <person name="Kim H."/>
            <person name="Bae S."/>
            <person name="Joh K."/>
        </authorList>
    </citation>
    <scope>NUCLEOTIDE SEQUENCE [LARGE SCALE GENOMIC DNA]</scope>
    <source>
        <strain evidence="2 3">HMF5036</strain>
    </source>
</reference>
<feature type="chain" id="PRO_5037741104" description="YD repeat-containing protein" evidence="1">
    <location>
        <begin position="24"/>
        <end position="268"/>
    </location>
</feature>
<organism evidence="2 3">
    <name type="scientific">Fibrella aquatilis</name>
    <dbReference type="NCBI Taxonomy" id="2817059"/>
    <lineage>
        <taxon>Bacteria</taxon>
        <taxon>Pseudomonadati</taxon>
        <taxon>Bacteroidota</taxon>
        <taxon>Cytophagia</taxon>
        <taxon>Cytophagales</taxon>
        <taxon>Spirosomataceae</taxon>
        <taxon>Fibrella</taxon>
    </lineage>
</organism>
<dbReference type="RefSeq" id="WP_207334759.1">
    <property type="nucleotide sequence ID" value="NZ_JAFMYU010000004.1"/>
</dbReference>
<dbReference type="EMBL" id="JAFMYU010000004">
    <property type="protein sequence ID" value="MBO0930809.1"/>
    <property type="molecule type" value="Genomic_DNA"/>
</dbReference>
<dbReference type="NCBIfam" id="TIGR01643">
    <property type="entry name" value="YD_repeat_2x"/>
    <property type="match status" value="1"/>
</dbReference>
<protein>
    <recommendedName>
        <fullName evidence="4">YD repeat-containing protein</fullName>
    </recommendedName>
</protein>
<accession>A0A939G548</accession>
<proteinExistence type="predicted"/>
<keyword evidence="1" id="KW-0732">Signal</keyword>
<dbReference type="AlphaFoldDB" id="A0A939G548"/>
<gene>
    <name evidence="2" type="ORF">J2I48_07400</name>
</gene>